<dbReference type="Proteomes" id="UP000091918">
    <property type="component" value="Unassembled WGS sequence"/>
</dbReference>
<sequence length="115" mass="12298">PPEAPTFTAQQLFLKAKRTIIEATESEGLGFEDVGPHSETLISSSPSETPEVERLLPRSVLIHTSPASKPGADISTVFILDFLGFTGFLPPYASSSKEPDLAIRPDTAALPNGDY</sequence>
<proteinExistence type="predicted"/>
<feature type="non-terminal residue" evidence="2">
    <location>
        <position position="1"/>
    </location>
</feature>
<feature type="region of interest" description="Disordered" evidence="1">
    <location>
        <begin position="92"/>
        <end position="115"/>
    </location>
</feature>
<comment type="caution">
    <text evidence="2">The sequence shown here is derived from an EMBL/GenBank/DDBJ whole genome shotgun (WGS) entry which is preliminary data.</text>
</comment>
<keyword evidence="3" id="KW-1185">Reference proteome</keyword>
<dbReference type="AlphaFoldDB" id="A0A1B7NP38"/>
<dbReference type="EMBL" id="LGUA01001428">
    <property type="protein sequence ID" value="OAX78584.1"/>
    <property type="molecule type" value="Genomic_DNA"/>
</dbReference>
<organism evidence="2 3">
    <name type="scientific">Emergomyces africanus</name>
    <dbReference type="NCBI Taxonomy" id="1955775"/>
    <lineage>
        <taxon>Eukaryota</taxon>
        <taxon>Fungi</taxon>
        <taxon>Dikarya</taxon>
        <taxon>Ascomycota</taxon>
        <taxon>Pezizomycotina</taxon>
        <taxon>Eurotiomycetes</taxon>
        <taxon>Eurotiomycetidae</taxon>
        <taxon>Onygenales</taxon>
        <taxon>Ajellomycetaceae</taxon>
        <taxon>Emergomyces</taxon>
    </lineage>
</organism>
<reference evidence="2 3" key="1">
    <citation type="submission" date="2015-07" db="EMBL/GenBank/DDBJ databases">
        <title>Emmonsia species relationships and genome sequence.</title>
        <authorList>
            <person name="Cuomo C.A."/>
            <person name="Schwartz I.S."/>
            <person name="Kenyon C."/>
            <person name="de Hoog G.S."/>
            <person name="Govender N.P."/>
            <person name="Botha A."/>
            <person name="Moreno L."/>
            <person name="de Vries M."/>
            <person name="Munoz J.F."/>
            <person name="Stielow J.B."/>
        </authorList>
    </citation>
    <scope>NUCLEOTIDE SEQUENCE [LARGE SCALE GENOMIC DNA]</scope>
    <source>
        <strain evidence="2 3">CBS 136260</strain>
    </source>
</reference>
<gene>
    <name evidence="2" type="ORF">ACJ72_07107</name>
</gene>
<evidence type="ECO:0000256" key="1">
    <source>
        <dbReference type="SAM" id="MobiDB-lite"/>
    </source>
</evidence>
<evidence type="ECO:0000313" key="2">
    <source>
        <dbReference type="EMBL" id="OAX78584.1"/>
    </source>
</evidence>
<accession>A0A1B7NP38</accession>
<feature type="region of interest" description="Disordered" evidence="1">
    <location>
        <begin position="27"/>
        <end position="49"/>
    </location>
</feature>
<name>A0A1B7NP38_9EURO</name>
<evidence type="ECO:0000313" key="3">
    <source>
        <dbReference type="Proteomes" id="UP000091918"/>
    </source>
</evidence>
<protein>
    <submittedName>
        <fullName evidence="2">Uncharacterized protein</fullName>
    </submittedName>
</protein>